<protein>
    <submittedName>
        <fullName evidence="1">Uncharacterized protein</fullName>
    </submittedName>
</protein>
<feature type="non-terminal residue" evidence="1">
    <location>
        <position position="1"/>
    </location>
</feature>
<reference evidence="1 2" key="1">
    <citation type="submission" date="2014-04" db="EMBL/GenBank/DDBJ databases">
        <authorList>
            <consortium name="DOE Joint Genome Institute"/>
            <person name="Kuo A."/>
            <person name="Kohler A."/>
            <person name="Nagy L.G."/>
            <person name="Floudas D."/>
            <person name="Copeland A."/>
            <person name="Barry K.W."/>
            <person name="Cichocki N."/>
            <person name="Veneault-Fourrey C."/>
            <person name="LaButti K."/>
            <person name="Lindquist E.A."/>
            <person name="Lipzen A."/>
            <person name="Lundell T."/>
            <person name="Morin E."/>
            <person name="Murat C."/>
            <person name="Sun H."/>
            <person name="Tunlid A."/>
            <person name="Henrissat B."/>
            <person name="Grigoriev I.V."/>
            <person name="Hibbett D.S."/>
            <person name="Martin F."/>
            <person name="Nordberg H.P."/>
            <person name="Cantor M.N."/>
            <person name="Hua S.X."/>
        </authorList>
    </citation>
    <scope>NUCLEOTIDE SEQUENCE [LARGE SCALE GENOMIC DNA]</scope>
    <source>
        <strain evidence="1 2">LaAM-08-1</strain>
    </source>
</reference>
<proteinExistence type="predicted"/>
<sequence>LRACSSRIVAVVKELQFDSGIDIGLEEGEKSDIVPQCWEQSFFSPFALGIHPSTSEGAIFSARRW</sequence>
<dbReference type="Proteomes" id="UP000054477">
    <property type="component" value="Unassembled WGS sequence"/>
</dbReference>
<name>A0A0C9XEU6_9AGAR</name>
<dbReference type="AlphaFoldDB" id="A0A0C9XEU6"/>
<reference evidence="2" key="2">
    <citation type="submission" date="2015-01" db="EMBL/GenBank/DDBJ databases">
        <title>Evolutionary Origins and Diversification of the Mycorrhizal Mutualists.</title>
        <authorList>
            <consortium name="DOE Joint Genome Institute"/>
            <consortium name="Mycorrhizal Genomics Consortium"/>
            <person name="Kohler A."/>
            <person name="Kuo A."/>
            <person name="Nagy L.G."/>
            <person name="Floudas D."/>
            <person name="Copeland A."/>
            <person name="Barry K.W."/>
            <person name="Cichocki N."/>
            <person name="Veneault-Fourrey C."/>
            <person name="LaButti K."/>
            <person name="Lindquist E.A."/>
            <person name="Lipzen A."/>
            <person name="Lundell T."/>
            <person name="Morin E."/>
            <person name="Murat C."/>
            <person name="Riley R."/>
            <person name="Ohm R."/>
            <person name="Sun H."/>
            <person name="Tunlid A."/>
            <person name="Henrissat B."/>
            <person name="Grigoriev I.V."/>
            <person name="Hibbett D.S."/>
            <person name="Martin F."/>
        </authorList>
    </citation>
    <scope>NUCLEOTIDE SEQUENCE [LARGE SCALE GENOMIC DNA]</scope>
    <source>
        <strain evidence="2">LaAM-08-1</strain>
    </source>
</reference>
<organism evidence="1 2">
    <name type="scientific">Laccaria amethystina LaAM-08-1</name>
    <dbReference type="NCBI Taxonomy" id="1095629"/>
    <lineage>
        <taxon>Eukaryota</taxon>
        <taxon>Fungi</taxon>
        <taxon>Dikarya</taxon>
        <taxon>Basidiomycota</taxon>
        <taxon>Agaricomycotina</taxon>
        <taxon>Agaricomycetes</taxon>
        <taxon>Agaricomycetidae</taxon>
        <taxon>Agaricales</taxon>
        <taxon>Agaricineae</taxon>
        <taxon>Hydnangiaceae</taxon>
        <taxon>Laccaria</taxon>
    </lineage>
</organism>
<accession>A0A0C9XEU6</accession>
<dbReference type="EMBL" id="KN838783">
    <property type="protein sequence ID" value="KIJ94677.1"/>
    <property type="molecule type" value="Genomic_DNA"/>
</dbReference>
<evidence type="ECO:0000313" key="1">
    <source>
        <dbReference type="EMBL" id="KIJ94677.1"/>
    </source>
</evidence>
<keyword evidence="2" id="KW-1185">Reference proteome</keyword>
<evidence type="ECO:0000313" key="2">
    <source>
        <dbReference type="Proteomes" id="UP000054477"/>
    </source>
</evidence>
<dbReference type="OrthoDB" id="3109431at2759"/>
<dbReference type="HOGENOM" id="CLU_2967278_0_0_1"/>
<gene>
    <name evidence="1" type="ORF">K443DRAFT_110020</name>
</gene>